<evidence type="ECO:0000256" key="1">
    <source>
        <dbReference type="ARBA" id="ARBA00004496"/>
    </source>
</evidence>
<dbReference type="PANTHER" id="PTHR10683:SF36">
    <property type="entry name" value="TRANSALDOLASE"/>
    <property type="match status" value="1"/>
</dbReference>
<evidence type="ECO:0000313" key="11">
    <source>
        <dbReference type="Proteomes" id="UP001230005"/>
    </source>
</evidence>
<dbReference type="InterPro" id="IPR004731">
    <property type="entry name" value="Transaldolase_3B/F6P_aldolase"/>
</dbReference>
<dbReference type="Pfam" id="PF00923">
    <property type="entry name" value="TAL_FSA"/>
    <property type="match status" value="1"/>
</dbReference>
<dbReference type="GO" id="GO:0004801">
    <property type="term" value="F:transaldolase activity"/>
    <property type="evidence" value="ECO:0007669"/>
    <property type="project" value="UniProtKB-EC"/>
</dbReference>
<name>A0ABU0A114_9BACI</name>
<evidence type="ECO:0000256" key="3">
    <source>
        <dbReference type="ARBA" id="ARBA00005740"/>
    </source>
</evidence>
<dbReference type="NCBIfam" id="TIGR00875">
    <property type="entry name" value="fsa_talC_mipB"/>
    <property type="match status" value="1"/>
</dbReference>
<comment type="catalytic activity">
    <reaction evidence="8 9">
        <text>D-sedoheptulose 7-phosphate + D-glyceraldehyde 3-phosphate = D-erythrose 4-phosphate + beta-D-fructose 6-phosphate</text>
        <dbReference type="Rhea" id="RHEA:17053"/>
        <dbReference type="ChEBI" id="CHEBI:16897"/>
        <dbReference type="ChEBI" id="CHEBI:57483"/>
        <dbReference type="ChEBI" id="CHEBI:57634"/>
        <dbReference type="ChEBI" id="CHEBI:59776"/>
        <dbReference type="EC" id="2.2.1.2"/>
    </reaction>
</comment>
<sequence length="241" mass="26067">MIKKVSGLLAKEEVIIQINIYEVFSLMKFFIDTANLDEIKEAHELGILSGVTTNPSLVAKEGVNFQDRLKEITSVVTSGSVSAEVIALDAKGMIEEGKELASIAPNITIKVPMTLEGLKAVKTFSDLNISTNVTLIFSANQALLAARAGATYVSPFLGRLDDIGHNGLELISQIAEIFEVHDISTEIIAASIRHPQHVTESAARGAHIGTVPLKVIKQLVSHPLTDAGIEKFLQDWDKTNQ</sequence>
<dbReference type="CDD" id="cd00956">
    <property type="entry name" value="Transaldolase_FSA"/>
    <property type="match status" value="1"/>
</dbReference>
<dbReference type="HAMAP" id="MF_00494">
    <property type="entry name" value="Transaldolase_3b"/>
    <property type="match status" value="1"/>
</dbReference>
<proteinExistence type="inferred from homology"/>
<accession>A0ABU0A114</accession>
<comment type="similarity">
    <text evidence="3 9">Belongs to the transaldolase family. Type 3B subfamily.</text>
</comment>
<dbReference type="InterPro" id="IPR001585">
    <property type="entry name" value="TAL/FSA"/>
</dbReference>
<dbReference type="EC" id="2.2.1.2" evidence="9"/>
<evidence type="ECO:0000256" key="7">
    <source>
        <dbReference type="ARBA" id="ARBA00023270"/>
    </source>
</evidence>
<dbReference type="PROSITE" id="PS01054">
    <property type="entry name" value="TRANSALDOLASE_1"/>
    <property type="match status" value="1"/>
</dbReference>
<comment type="pathway">
    <text evidence="2 9">Carbohydrate degradation; pentose phosphate pathway; D-glyceraldehyde 3-phosphate and beta-D-fructose 6-phosphate from D-ribose 5-phosphate and D-xylulose 5-phosphate (non-oxidative stage): step 2/3.</text>
</comment>
<dbReference type="InterPro" id="IPR013785">
    <property type="entry name" value="Aldolase_TIM"/>
</dbReference>
<evidence type="ECO:0000256" key="5">
    <source>
        <dbReference type="ARBA" id="ARBA00022679"/>
    </source>
</evidence>
<keyword evidence="6 9" id="KW-0570">Pentose shunt</keyword>
<evidence type="ECO:0000256" key="6">
    <source>
        <dbReference type="ARBA" id="ARBA00023126"/>
    </source>
</evidence>
<feature type="active site" description="Schiff-base intermediate with substrate" evidence="9">
    <location>
        <position position="110"/>
    </location>
</feature>
<dbReference type="InterPro" id="IPR033919">
    <property type="entry name" value="TSA/FSA_arc/bac"/>
</dbReference>
<dbReference type="SUPFAM" id="SSF51569">
    <property type="entry name" value="Aldolase"/>
    <property type="match status" value="1"/>
</dbReference>
<protein>
    <recommendedName>
        <fullName evidence="9">Probable transaldolase</fullName>
        <ecNumber evidence="9">2.2.1.2</ecNumber>
    </recommendedName>
</protein>
<dbReference type="PANTHER" id="PTHR10683">
    <property type="entry name" value="TRANSALDOLASE"/>
    <property type="match status" value="1"/>
</dbReference>
<keyword evidence="5 9" id="KW-0808">Transferase</keyword>
<comment type="caution">
    <text evidence="10">The sequence shown here is derived from an EMBL/GenBank/DDBJ whole genome shotgun (WGS) entry which is preliminary data.</text>
</comment>
<evidence type="ECO:0000256" key="8">
    <source>
        <dbReference type="ARBA" id="ARBA00048810"/>
    </source>
</evidence>
<dbReference type="PROSITE" id="PS00958">
    <property type="entry name" value="TRANSALDOLASE_2"/>
    <property type="match status" value="1"/>
</dbReference>
<evidence type="ECO:0000256" key="2">
    <source>
        <dbReference type="ARBA" id="ARBA00004857"/>
    </source>
</evidence>
<dbReference type="Gene3D" id="3.20.20.70">
    <property type="entry name" value="Aldolase class I"/>
    <property type="match status" value="1"/>
</dbReference>
<evidence type="ECO:0000256" key="9">
    <source>
        <dbReference type="HAMAP-Rule" id="MF_00494"/>
    </source>
</evidence>
<evidence type="ECO:0000313" key="10">
    <source>
        <dbReference type="EMBL" id="MDQ0257167.1"/>
    </source>
</evidence>
<keyword evidence="4 9" id="KW-0963">Cytoplasm</keyword>
<comment type="subcellular location">
    <subcellularLocation>
        <location evidence="1 9">Cytoplasm</location>
    </subcellularLocation>
</comment>
<dbReference type="InterPro" id="IPR018225">
    <property type="entry name" value="Transaldolase_AS"/>
</dbReference>
<gene>
    <name evidence="9" type="primary">tal</name>
    <name evidence="10" type="ORF">J2S74_004625</name>
</gene>
<dbReference type="Proteomes" id="UP001230005">
    <property type="component" value="Unassembled WGS sequence"/>
</dbReference>
<comment type="function">
    <text evidence="9">Transaldolase is important for the balance of metabolites in the pentose-phosphate pathway.</text>
</comment>
<keyword evidence="11" id="KW-1185">Reference proteome</keyword>
<dbReference type="InterPro" id="IPR022999">
    <property type="entry name" value="Transaldolase_3B"/>
</dbReference>
<reference evidence="10 11" key="1">
    <citation type="submission" date="2023-07" db="EMBL/GenBank/DDBJ databases">
        <title>Genomic Encyclopedia of Type Strains, Phase IV (KMG-IV): sequencing the most valuable type-strain genomes for metagenomic binning, comparative biology and taxonomic classification.</title>
        <authorList>
            <person name="Goeker M."/>
        </authorList>
    </citation>
    <scope>NUCLEOTIDE SEQUENCE [LARGE SCALE GENOMIC DNA]</scope>
    <source>
        <strain evidence="10 11">DSM 9768</strain>
    </source>
</reference>
<keyword evidence="7 9" id="KW-0704">Schiff base</keyword>
<dbReference type="EMBL" id="JAUSUG010000024">
    <property type="protein sequence ID" value="MDQ0257167.1"/>
    <property type="molecule type" value="Genomic_DNA"/>
</dbReference>
<organism evidence="10 11">
    <name type="scientific">Evansella vedderi</name>
    <dbReference type="NCBI Taxonomy" id="38282"/>
    <lineage>
        <taxon>Bacteria</taxon>
        <taxon>Bacillati</taxon>
        <taxon>Bacillota</taxon>
        <taxon>Bacilli</taxon>
        <taxon>Bacillales</taxon>
        <taxon>Bacillaceae</taxon>
        <taxon>Evansella</taxon>
    </lineage>
</organism>
<evidence type="ECO:0000256" key="4">
    <source>
        <dbReference type="ARBA" id="ARBA00022490"/>
    </source>
</evidence>